<name>A0A1Y3P7E1_9PSED</name>
<reference evidence="1 2" key="1">
    <citation type="journal article" date="2017" name="Syst. Appl. Microbiol.">
        <title>Pseudomonas caspiana sp. nov., a citrus pathogen in the Pseudomonas syringae phylogenetic group.</title>
        <authorList>
            <person name="Busquets A."/>
            <person name="Gomila M."/>
            <person name="Beiki F."/>
            <person name="Mulet M."/>
            <person name="Rahimian H."/>
            <person name="Garcia-Valdes E."/>
            <person name="Lalucat J."/>
        </authorList>
    </citation>
    <scope>NUCLEOTIDE SEQUENCE [LARGE SCALE GENOMIC DNA]</scope>
    <source>
        <strain evidence="1 2">FBF102</strain>
    </source>
</reference>
<gene>
    <name evidence="1" type="ORF">AUC60_06725</name>
</gene>
<evidence type="ECO:0000313" key="1">
    <source>
        <dbReference type="EMBL" id="OUM74441.1"/>
    </source>
</evidence>
<dbReference type="Proteomes" id="UP000195440">
    <property type="component" value="Unassembled WGS sequence"/>
</dbReference>
<comment type="caution">
    <text evidence="1">The sequence shown here is derived from an EMBL/GenBank/DDBJ whole genome shotgun (WGS) entry which is preliminary data.</text>
</comment>
<keyword evidence="2" id="KW-1185">Reference proteome</keyword>
<protein>
    <submittedName>
        <fullName evidence="1">Uncharacterized protein</fullName>
    </submittedName>
</protein>
<accession>A0A1Y3P7E1</accession>
<dbReference type="AlphaFoldDB" id="A0A1Y3P7E1"/>
<dbReference type="OrthoDB" id="6958576at2"/>
<dbReference type="EMBL" id="LOHF01000004">
    <property type="protein sequence ID" value="OUM74441.1"/>
    <property type="molecule type" value="Genomic_DNA"/>
</dbReference>
<sequence length="145" mass="15987">MTNIELFDTYTGKIFGSLYKTFPTPRDLGASEFIDYAKIRNSQQQAAFIKRVEFILSTAQWLADSGYIRTNGRYEDRDALKNVVLTAQGMLALKSLPKSLRKGPSIGESLSKFSKEESKEVFRGLVTEALGIGAKLIGPTLGVTS</sequence>
<dbReference type="RefSeq" id="WP_087265327.1">
    <property type="nucleotide sequence ID" value="NZ_JBJGBV010000017.1"/>
</dbReference>
<organism evidence="1 2">
    <name type="scientific">Pseudomonas caspiana</name>
    <dbReference type="NCBI Taxonomy" id="1451454"/>
    <lineage>
        <taxon>Bacteria</taxon>
        <taxon>Pseudomonadati</taxon>
        <taxon>Pseudomonadota</taxon>
        <taxon>Gammaproteobacteria</taxon>
        <taxon>Pseudomonadales</taxon>
        <taxon>Pseudomonadaceae</taxon>
        <taxon>Pseudomonas</taxon>
    </lineage>
</organism>
<proteinExistence type="predicted"/>
<evidence type="ECO:0000313" key="2">
    <source>
        <dbReference type="Proteomes" id="UP000195440"/>
    </source>
</evidence>